<reference evidence="1" key="1">
    <citation type="submission" date="2014-11" db="EMBL/GenBank/DDBJ databases">
        <authorList>
            <person name="Amaro Gonzalez C."/>
        </authorList>
    </citation>
    <scope>NUCLEOTIDE SEQUENCE</scope>
</reference>
<organism evidence="1">
    <name type="scientific">Anguilla anguilla</name>
    <name type="common">European freshwater eel</name>
    <name type="synonym">Muraena anguilla</name>
    <dbReference type="NCBI Taxonomy" id="7936"/>
    <lineage>
        <taxon>Eukaryota</taxon>
        <taxon>Metazoa</taxon>
        <taxon>Chordata</taxon>
        <taxon>Craniata</taxon>
        <taxon>Vertebrata</taxon>
        <taxon>Euteleostomi</taxon>
        <taxon>Actinopterygii</taxon>
        <taxon>Neopterygii</taxon>
        <taxon>Teleostei</taxon>
        <taxon>Anguilliformes</taxon>
        <taxon>Anguillidae</taxon>
        <taxon>Anguilla</taxon>
    </lineage>
</organism>
<accession>A0A0E9RMY1</accession>
<dbReference type="AlphaFoldDB" id="A0A0E9RMY1"/>
<name>A0A0E9RMY1_ANGAN</name>
<proteinExistence type="predicted"/>
<dbReference type="EMBL" id="GBXM01078390">
    <property type="protein sequence ID" value="JAH30187.1"/>
    <property type="molecule type" value="Transcribed_RNA"/>
</dbReference>
<reference evidence="1" key="2">
    <citation type="journal article" date="2015" name="Fish Shellfish Immunol.">
        <title>Early steps in the European eel (Anguilla anguilla)-Vibrio vulnificus interaction in the gills: Role of the RtxA13 toxin.</title>
        <authorList>
            <person name="Callol A."/>
            <person name="Pajuelo D."/>
            <person name="Ebbesson L."/>
            <person name="Teles M."/>
            <person name="MacKenzie S."/>
            <person name="Amaro C."/>
        </authorList>
    </citation>
    <scope>NUCLEOTIDE SEQUENCE</scope>
</reference>
<evidence type="ECO:0000313" key="1">
    <source>
        <dbReference type="EMBL" id="JAH30187.1"/>
    </source>
</evidence>
<sequence>MANWALPPYPCYRIGRNHIRRGTQTSAILTTD</sequence>
<protein>
    <submittedName>
        <fullName evidence="1">Uncharacterized protein</fullName>
    </submittedName>
</protein>